<dbReference type="Pfam" id="PF00196">
    <property type="entry name" value="GerE"/>
    <property type="match status" value="1"/>
</dbReference>
<evidence type="ECO:0000256" key="3">
    <source>
        <dbReference type="ARBA" id="ARBA00023163"/>
    </source>
</evidence>
<dbReference type="Gene3D" id="1.10.10.10">
    <property type="entry name" value="Winged helix-like DNA-binding domain superfamily/Winged helix DNA-binding domain"/>
    <property type="match status" value="1"/>
</dbReference>
<evidence type="ECO:0000256" key="1">
    <source>
        <dbReference type="ARBA" id="ARBA00023015"/>
    </source>
</evidence>
<proteinExistence type="predicted"/>
<dbReference type="GO" id="GO:0003677">
    <property type="term" value="F:DNA binding"/>
    <property type="evidence" value="ECO:0007669"/>
    <property type="project" value="UniProtKB-KW"/>
</dbReference>
<dbReference type="InterPro" id="IPR039420">
    <property type="entry name" value="WalR-like"/>
</dbReference>
<dbReference type="AlphaFoldDB" id="V5RMU5"/>
<keyword evidence="2" id="KW-0238">DNA-binding</keyword>
<protein>
    <submittedName>
        <fullName evidence="5">EpnA</fullName>
    </submittedName>
</protein>
<dbReference type="EMBL" id="KF647220">
    <property type="protein sequence ID" value="AHB38503.1"/>
    <property type="molecule type" value="Genomic_DNA"/>
</dbReference>
<dbReference type="InterPro" id="IPR036388">
    <property type="entry name" value="WH-like_DNA-bd_sf"/>
</dbReference>
<evidence type="ECO:0000313" key="5">
    <source>
        <dbReference type="EMBL" id="AHB38503.1"/>
    </source>
</evidence>
<evidence type="ECO:0000256" key="2">
    <source>
        <dbReference type="ARBA" id="ARBA00023125"/>
    </source>
</evidence>
<organism evidence="5">
    <name type="scientific">Streptomyces hygroscopicus</name>
    <dbReference type="NCBI Taxonomy" id="1912"/>
    <lineage>
        <taxon>Bacteria</taxon>
        <taxon>Bacillati</taxon>
        <taxon>Actinomycetota</taxon>
        <taxon>Actinomycetes</taxon>
        <taxon>Kitasatosporales</taxon>
        <taxon>Streptomycetaceae</taxon>
        <taxon>Streptomyces</taxon>
        <taxon>Streptomyces violaceusniger group</taxon>
    </lineage>
</organism>
<dbReference type="InterPro" id="IPR000792">
    <property type="entry name" value="Tscrpt_reg_LuxR_C"/>
</dbReference>
<feature type="domain" description="HTH luxR-type" evidence="4">
    <location>
        <begin position="34"/>
        <end position="91"/>
    </location>
</feature>
<accession>V5RMU5</accession>
<dbReference type="GO" id="GO:0006355">
    <property type="term" value="P:regulation of DNA-templated transcription"/>
    <property type="evidence" value="ECO:0007669"/>
    <property type="project" value="InterPro"/>
</dbReference>
<gene>
    <name evidence="5" type="primary">epnA</name>
</gene>
<name>V5RMU5_STRHY</name>
<keyword evidence="3" id="KW-0804">Transcription</keyword>
<dbReference type="SMART" id="SM00421">
    <property type="entry name" value="HTH_LUXR"/>
    <property type="match status" value="1"/>
</dbReference>
<keyword evidence="1" id="KW-0805">Transcription regulation</keyword>
<dbReference type="InterPro" id="IPR016032">
    <property type="entry name" value="Sig_transdc_resp-reg_C-effctor"/>
</dbReference>
<sequence length="106" mass="11233">MGVAVSGFEGGPGLIALWQPDGSLTVGASDKSKKATLSEMGRRILEGVARGLSTAKLASQLHMSKNGISYHLGELMRQFQADNRTELVSKAYSMGLLKIGTWPPAT</sequence>
<reference evidence="5" key="1">
    <citation type="journal article" date="2013" name="ACS Chem. Biol.">
        <title>Genetic Basis for the Biosynthesis of the Pharmaceutically Important Class of Epoxyketone Proteasome Inhibitors.</title>
        <authorList>
            <person name="Schorn M."/>
            <person name="Zettler J."/>
            <person name="Noel J.P."/>
            <person name="Dorrestein P.C."/>
            <person name="Moore B.S."/>
            <person name="Kaysser L."/>
        </authorList>
    </citation>
    <scope>NUCLEOTIDE SEQUENCE</scope>
    <source>
        <strain evidence="5">ATCC 53709</strain>
    </source>
</reference>
<dbReference type="PANTHER" id="PTHR43214">
    <property type="entry name" value="TWO-COMPONENT RESPONSE REGULATOR"/>
    <property type="match status" value="1"/>
</dbReference>
<evidence type="ECO:0000259" key="4">
    <source>
        <dbReference type="SMART" id="SM00421"/>
    </source>
</evidence>
<dbReference type="PANTHER" id="PTHR43214:SF41">
    <property type="entry name" value="NITRATE_NITRITE RESPONSE REGULATOR PROTEIN NARP"/>
    <property type="match status" value="1"/>
</dbReference>
<dbReference type="SUPFAM" id="SSF46894">
    <property type="entry name" value="C-terminal effector domain of the bipartite response regulators"/>
    <property type="match status" value="1"/>
</dbReference>